<sequence length="126" mass="14089">MIYQCHTNIKHRHNGVFFVPAGVTFLTLDQEEGTSIRVGQDSDVPQGLVAKGARMEIVVDTYGQFQDEPPLVQSLRFLLGFQDSVIADNVTESHGVAWMRKRGKNRDVVRSRVQDTAAGERKTLGF</sequence>
<evidence type="ECO:0000313" key="2">
    <source>
        <dbReference type="Proteomes" id="UP001054837"/>
    </source>
</evidence>
<dbReference type="Proteomes" id="UP001054837">
    <property type="component" value="Unassembled WGS sequence"/>
</dbReference>
<organism evidence="1 2">
    <name type="scientific">Caerostris darwini</name>
    <dbReference type="NCBI Taxonomy" id="1538125"/>
    <lineage>
        <taxon>Eukaryota</taxon>
        <taxon>Metazoa</taxon>
        <taxon>Ecdysozoa</taxon>
        <taxon>Arthropoda</taxon>
        <taxon>Chelicerata</taxon>
        <taxon>Arachnida</taxon>
        <taxon>Araneae</taxon>
        <taxon>Araneomorphae</taxon>
        <taxon>Entelegynae</taxon>
        <taxon>Araneoidea</taxon>
        <taxon>Araneidae</taxon>
        <taxon>Caerostris</taxon>
    </lineage>
</organism>
<name>A0AAV4QHR4_9ARAC</name>
<accession>A0AAV4QHR4</accession>
<dbReference type="EMBL" id="BPLQ01004411">
    <property type="protein sequence ID" value="GIY07881.1"/>
    <property type="molecule type" value="Genomic_DNA"/>
</dbReference>
<gene>
    <name evidence="1" type="ORF">CDAR_19651</name>
</gene>
<reference evidence="1 2" key="1">
    <citation type="submission" date="2021-06" db="EMBL/GenBank/DDBJ databases">
        <title>Caerostris darwini draft genome.</title>
        <authorList>
            <person name="Kono N."/>
            <person name="Arakawa K."/>
        </authorList>
    </citation>
    <scope>NUCLEOTIDE SEQUENCE [LARGE SCALE GENOMIC DNA]</scope>
</reference>
<proteinExistence type="predicted"/>
<comment type="caution">
    <text evidence="1">The sequence shown here is derived from an EMBL/GenBank/DDBJ whole genome shotgun (WGS) entry which is preliminary data.</text>
</comment>
<protein>
    <submittedName>
        <fullName evidence="1">Uncharacterized protein</fullName>
    </submittedName>
</protein>
<dbReference type="AlphaFoldDB" id="A0AAV4QHR4"/>
<keyword evidence="2" id="KW-1185">Reference proteome</keyword>
<evidence type="ECO:0000313" key="1">
    <source>
        <dbReference type="EMBL" id="GIY07881.1"/>
    </source>
</evidence>